<dbReference type="EMBL" id="CAJPIZ010018325">
    <property type="protein sequence ID" value="CAG2116485.1"/>
    <property type="molecule type" value="Genomic_DNA"/>
</dbReference>
<dbReference type="PANTHER" id="PTHR30383">
    <property type="entry name" value="THIOESTERASE 1/PROTEASE 1/LYSOPHOSPHOLIPASE L1"/>
    <property type="match status" value="1"/>
</dbReference>
<dbReference type="AlphaFoldDB" id="A0A7R9L6T3"/>
<dbReference type="EMBL" id="OC872900">
    <property type="protein sequence ID" value="CAD7636055.1"/>
    <property type="molecule type" value="Genomic_DNA"/>
</dbReference>
<proteinExistence type="predicted"/>
<dbReference type="PANTHER" id="PTHR30383:SF5">
    <property type="entry name" value="SGNH HYDROLASE-TYPE ESTERASE DOMAIN-CONTAINING PROTEIN"/>
    <property type="match status" value="1"/>
</dbReference>
<feature type="domain" description="SGNH hydrolase-type esterase" evidence="1">
    <location>
        <begin position="52"/>
        <end position="215"/>
    </location>
</feature>
<dbReference type="InterPro" id="IPR051532">
    <property type="entry name" value="Ester_Hydrolysis_Enzymes"/>
</dbReference>
<name>A0A7R9L6T3_9ACAR</name>
<protein>
    <recommendedName>
        <fullName evidence="1">SGNH hydrolase-type esterase domain-containing protein</fullName>
    </recommendedName>
</protein>
<sequence>MNTTGYSAGDDNSQAMVWEPECNAMAGRLWRNLHESFVRRSEARRADIRVVFIGASIVQYWCEEGCRVWDQYYHRNGAVNYGICGDTIQNVLWRVRHRVLDGLQPRVVVLQCGANNMEPFGRPTDEDIGRGVGQLIGEIRAKLPDAKIISVGLMPLSDPQFTAKARRVNACIAPFADGKDVHFLDLIPHMTDSDGQQRGELFTDGLHLSAEGYAVWHRYMWPVMEKLL</sequence>
<reference evidence="2" key="1">
    <citation type="submission" date="2020-11" db="EMBL/GenBank/DDBJ databases">
        <authorList>
            <person name="Tran Van P."/>
        </authorList>
    </citation>
    <scope>NUCLEOTIDE SEQUENCE</scope>
</reference>
<evidence type="ECO:0000259" key="1">
    <source>
        <dbReference type="Pfam" id="PF13472"/>
    </source>
</evidence>
<accession>A0A7R9L6T3</accession>
<evidence type="ECO:0000313" key="2">
    <source>
        <dbReference type="EMBL" id="CAD7636055.1"/>
    </source>
</evidence>
<dbReference type="OrthoDB" id="505607at2759"/>
<dbReference type="SUPFAM" id="SSF52266">
    <property type="entry name" value="SGNH hydrolase"/>
    <property type="match status" value="1"/>
</dbReference>
<dbReference type="Proteomes" id="UP000759131">
    <property type="component" value="Unassembled WGS sequence"/>
</dbReference>
<evidence type="ECO:0000313" key="3">
    <source>
        <dbReference type="Proteomes" id="UP000759131"/>
    </source>
</evidence>
<gene>
    <name evidence="2" type="ORF">OSB1V03_LOCUS16444</name>
</gene>
<dbReference type="Pfam" id="PF13472">
    <property type="entry name" value="Lipase_GDSL_2"/>
    <property type="match status" value="1"/>
</dbReference>
<organism evidence="2">
    <name type="scientific">Medioppia subpectinata</name>
    <dbReference type="NCBI Taxonomy" id="1979941"/>
    <lineage>
        <taxon>Eukaryota</taxon>
        <taxon>Metazoa</taxon>
        <taxon>Ecdysozoa</taxon>
        <taxon>Arthropoda</taxon>
        <taxon>Chelicerata</taxon>
        <taxon>Arachnida</taxon>
        <taxon>Acari</taxon>
        <taxon>Acariformes</taxon>
        <taxon>Sarcoptiformes</taxon>
        <taxon>Oribatida</taxon>
        <taxon>Brachypylina</taxon>
        <taxon>Oppioidea</taxon>
        <taxon>Oppiidae</taxon>
        <taxon>Medioppia</taxon>
    </lineage>
</organism>
<dbReference type="InterPro" id="IPR036514">
    <property type="entry name" value="SGNH_hydro_sf"/>
</dbReference>
<dbReference type="Gene3D" id="3.40.50.1110">
    <property type="entry name" value="SGNH hydrolase"/>
    <property type="match status" value="1"/>
</dbReference>
<dbReference type="GO" id="GO:0004622">
    <property type="term" value="F:phosphatidylcholine lysophospholipase activity"/>
    <property type="evidence" value="ECO:0007669"/>
    <property type="project" value="TreeGrafter"/>
</dbReference>
<keyword evidence="3" id="KW-1185">Reference proteome</keyword>
<dbReference type="InterPro" id="IPR013830">
    <property type="entry name" value="SGNH_hydro"/>
</dbReference>